<evidence type="ECO:0000313" key="7">
    <source>
        <dbReference type="EMBL" id="AGA67096.1"/>
    </source>
</evidence>
<proteinExistence type="inferred from homology"/>
<dbReference type="PANTHER" id="PTHR31760">
    <property type="entry name" value="S-ADENOSYL-L-METHIONINE-DEPENDENT METHYLTRANSFERASES SUPERFAMILY PROTEIN"/>
    <property type="match status" value="1"/>
</dbReference>
<keyword evidence="5 6" id="KW-0949">S-adenosyl-L-methionine</keyword>
<gene>
    <name evidence="6" type="primary">rsmG</name>
    <name evidence="7" type="ORF">BPP43_09570</name>
</gene>
<dbReference type="EC" id="2.1.1.-" evidence="6"/>
<feature type="binding site" evidence="6">
    <location>
        <position position="78"/>
    </location>
    <ligand>
        <name>S-adenosyl-L-methionine</name>
        <dbReference type="ChEBI" id="CHEBI:59789"/>
    </ligand>
</feature>
<dbReference type="HAMAP" id="MF_00074">
    <property type="entry name" value="16SrRNA_methyltr_G"/>
    <property type="match status" value="1"/>
</dbReference>
<feature type="binding site" evidence="6">
    <location>
        <position position="83"/>
    </location>
    <ligand>
        <name>S-adenosyl-L-methionine</name>
        <dbReference type="ChEBI" id="CHEBI:59789"/>
    </ligand>
</feature>
<keyword evidence="8" id="KW-1185">Reference proteome</keyword>
<keyword evidence="3 6" id="KW-0489">Methyltransferase</keyword>
<accession>A0A3B6VMK9</accession>
<dbReference type="InterPro" id="IPR003682">
    <property type="entry name" value="rRNA_ssu_MeTfrase_G"/>
</dbReference>
<name>A0A3B6VMK9_BRAPL</name>
<dbReference type="Pfam" id="PF02527">
    <property type="entry name" value="GidB"/>
    <property type="match status" value="1"/>
</dbReference>
<comment type="subcellular location">
    <subcellularLocation>
        <location evidence="6">Cytoplasm</location>
    </subcellularLocation>
</comment>
<protein>
    <recommendedName>
        <fullName evidence="6">Ribosomal RNA small subunit methyltransferase G</fullName>
        <ecNumber evidence="6">2.1.1.-</ecNumber>
    </recommendedName>
    <alternativeName>
        <fullName evidence="6">16S rRNA 7-methylguanosine methyltransferase</fullName>
        <shortName evidence="6">16S rRNA m7G methyltransferase</shortName>
    </alternativeName>
</protein>
<dbReference type="NCBIfam" id="TIGR00138">
    <property type="entry name" value="rsmG_gidB"/>
    <property type="match status" value="1"/>
</dbReference>
<dbReference type="GO" id="GO:0005829">
    <property type="term" value="C:cytosol"/>
    <property type="evidence" value="ECO:0007669"/>
    <property type="project" value="TreeGrafter"/>
</dbReference>
<organism evidence="7 8">
    <name type="scientific">Brachyspira pilosicoli P43/6/78</name>
    <dbReference type="NCBI Taxonomy" id="1042417"/>
    <lineage>
        <taxon>Bacteria</taxon>
        <taxon>Pseudomonadati</taxon>
        <taxon>Spirochaetota</taxon>
        <taxon>Spirochaetia</taxon>
        <taxon>Brachyspirales</taxon>
        <taxon>Brachyspiraceae</taxon>
        <taxon>Brachyspira</taxon>
    </lineage>
</organism>
<dbReference type="EMBL" id="CP002873">
    <property type="protein sequence ID" value="AGA67096.1"/>
    <property type="molecule type" value="Genomic_DNA"/>
</dbReference>
<evidence type="ECO:0000256" key="3">
    <source>
        <dbReference type="ARBA" id="ARBA00022603"/>
    </source>
</evidence>
<feature type="binding site" evidence="6">
    <location>
        <begin position="129"/>
        <end position="130"/>
    </location>
    <ligand>
        <name>S-adenosyl-L-methionine</name>
        <dbReference type="ChEBI" id="CHEBI:59789"/>
    </ligand>
</feature>
<keyword evidence="4 6" id="KW-0808">Transferase</keyword>
<dbReference type="PIRSF" id="PIRSF003078">
    <property type="entry name" value="GidB"/>
    <property type="match status" value="1"/>
</dbReference>
<dbReference type="AlphaFoldDB" id="A0A3B6VMK9"/>
<dbReference type="RefSeq" id="WP_015274771.1">
    <property type="nucleotide sequence ID" value="NC_019908.1"/>
</dbReference>
<dbReference type="Gene3D" id="3.40.50.150">
    <property type="entry name" value="Vaccinia Virus protein VP39"/>
    <property type="match status" value="1"/>
</dbReference>
<sequence>MIYDDLCIELDKLSLFKDDDNDLKKRKIIDYASLVMDYNKNINITGAKDIQTFLDEHILDSLLALDVFRDYDNIIDVGSGAGLPSIPLAIMYNDKKFTLCESKNKKSDFLVIAKEKLHLTNINIASKNVYELKEKYDTITSRAFSDIKTLIRIFKKIKTKNASLIAYKGKLQTIEEELKEINDIHKYDVNIVKLASKEKERHLVIIRDK</sequence>
<comment type="function">
    <text evidence="6">Specifically methylates the N7 position of a guanine in 16S rRNA.</text>
</comment>
<evidence type="ECO:0000256" key="2">
    <source>
        <dbReference type="ARBA" id="ARBA00022552"/>
    </source>
</evidence>
<evidence type="ECO:0000256" key="5">
    <source>
        <dbReference type="ARBA" id="ARBA00022691"/>
    </source>
</evidence>
<dbReference type="InterPro" id="IPR029063">
    <property type="entry name" value="SAM-dependent_MTases_sf"/>
</dbReference>
<keyword evidence="2 6" id="KW-0698">rRNA processing</keyword>
<dbReference type="Proteomes" id="UP000010793">
    <property type="component" value="Chromosome"/>
</dbReference>
<reference evidence="7 8" key="1">
    <citation type="journal article" date="2013" name="Genome Announc.">
        <title>Complete Genome Sequence of the Porcine Strain Brachyspira pilosicoli P43/6/78(T.).</title>
        <authorList>
            <person name="Lin C."/>
            <person name="den Bakker H.C."/>
            <person name="Suzuki H."/>
            <person name="Lefebure T."/>
            <person name="Ponnala L."/>
            <person name="Sun Q."/>
            <person name="Stanhope M.J."/>
            <person name="Wiedmann M."/>
            <person name="Duhamel G.E."/>
        </authorList>
    </citation>
    <scope>NUCLEOTIDE SEQUENCE [LARGE SCALE GENOMIC DNA]</scope>
    <source>
        <strain evidence="7 8">P43/6/78</strain>
    </source>
</reference>
<evidence type="ECO:0000256" key="1">
    <source>
        <dbReference type="ARBA" id="ARBA00022490"/>
    </source>
</evidence>
<evidence type="ECO:0000256" key="6">
    <source>
        <dbReference type="HAMAP-Rule" id="MF_00074"/>
    </source>
</evidence>
<keyword evidence="1 6" id="KW-0963">Cytoplasm</keyword>
<evidence type="ECO:0000256" key="4">
    <source>
        <dbReference type="ARBA" id="ARBA00022679"/>
    </source>
</evidence>
<dbReference type="SUPFAM" id="SSF53335">
    <property type="entry name" value="S-adenosyl-L-methionine-dependent methyltransferases"/>
    <property type="match status" value="1"/>
</dbReference>
<comment type="similarity">
    <text evidence="6">Belongs to the methyltransferase superfamily. RNA methyltransferase RsmG family.</text>
</comment>
<comment type="caution">
    <text evidence="6">Lacks conserved residue(s) required for the propagation of feature annotation.</text>
</comment>
<evidence type="ECO:0000313" key="8">
    <source>
        <dbReference type="Proteomes" id="UP000010793"/>
    </source>
</evidence>
<dbReference type="GO" id="GO:0070043">
    <property type="term" value="F:rRNA (guanine-N7-)-methyltransferase activity"/>
    <property type="evidence" value="ECO:0007669"/>
    <property type="project" value="UniProtKB-UniRule"/>
</dbReference>
<dbReference type="KEGG" id="bpip:BPP43_09570"/>
<dbReference type="PANTHER" id="PTHR31760:SF0">
    <property type="entry name" value="S-ADENOSYL-L-METHIONINE-DEPENDENT METHYLTRANSFERASES SUPERFAMILY PROTEIN"/>
    <property type="match status" value="1"/>
</dbReference>
<feature type="binding site" evidence="6">
    <location>
        <position position="142"/>
    </location>
    <ligand>
        <name>S-adenosyl-L-methionine</name>
        <dbReference type="ChEBI" id="CHEBI:59789"/>
    </ligand>
</feature>